<keyword evidence="3" id="KW-0862">Zinc</keyword>
<feature type="compositionally biased region" description="Basic and acidic residues" evidence="7">
    <location>
        <begin position="57"/>
        <end position="66"/>
    </location>
</feature>
<dbReference type="CDD" id="cd00202">
    <property type="entry name" value="ZnF_GATA"/>
    <property type="match status" value="1"/>
</dbReference>
<gene>
    <name evidence="9" type="ORF">M408DRAFT_61538</name>
</gene>
<dbReference type="GO" id="GO:0008270">
    <property type="term" value="F:zinc ion binding"/>
    <property type="evidence" value="ECO:0007669"/>
    <property type="project" value="UniProtKB-KW"/>
</dbReference>
<evidence type="ECO:0000313" key="9">
    <source>
        <dbReference type="EMBL" id="KIM33251.1"/>
    </source>
</evidence>
<evidence type="ECO:0000313" key="10">
    <source>
        <dbReference type="Proteomes" id="UP000054097"/>
    </source>
</evidence>
<dbReference type="Proteomes" id="UP000054097">
    <property type="component" value="Unassembled WGS sequence"/>
</dbReference>
<dbReference type="PANTHER" id="PTHR47172">
    <property type="entry name" value="OS01G0976800 PROTEIN"/>
    <property type="match status" value="1"/>
</dbReference>
<dbReference type="PROSITE" id="PS00344">
    <property type="entry name" value="GATA_ZN_FINGER_1"/>
    <property type="match status" value="1"/>
</dbReference>
<dbReference type="PANTHER" id="PTHR47172:SF24">
    <property type="entry name" value="GATA ZINC FINGER DOMAIN-CONTAINING PROTEIN 14-RELATED"/>
    <property type="match status" value="1"/>
</dbReference>
<evidence type="ECO:0000256" key="2">
    <source>
        <dbReference type="ARBA" id="ARBA00022771"/>
    </source>
</evidence>
<dbReference type="Pfam" id="PF00320">
    <property type="entry name" value="GATA"/>
    <property type="match status" value="1"/>
</dbReference>
<keyword evidence="10" id="KW-1185">Reference proteome</keyword>
<dbReference type="EMBL" id="KN824278">
    <property type="protein sequence ID" value="KIM33251.1"/>
    <property type="molecule type" value="Genomic_DNA"/>
</dbReference>
<dbReference type="HOGENOM" id="CLU_1016213_0_0_1"/>
<evidence type="ECO:0000256" key="4">
    <source>
        <dbReference type="ARBA" id="ARBA00023015"/>
    </source>
</evidence>
<evidence type="ECO:0000256" key="1">
    <source>
        <dbReference type="ARBA" id="ARBA00022723"/>
    </source>
</evidence>
<dbReference type="STRING" id="933852.A0A0C3BP85"/>
<accession>A0A0C3BP85</accession>
<dbReference type="GO" id="GO:0043565">
    <property type="term" value="F:sequence-specific DNA binding"/>
    <property type="evidence" value="ECO:0007669"/>
    <property type="project" value="InterPro"/>
</dbReference>
<feature type="compositionally biased region" description="Basic and acidic residues" evidence="7">
    <location>
        <begin position="9"/>
        <end position="22"/>
    </location>
</feature>
<keyword evidence="2 6" id="KW-0863">Zinc-finger</keyword>
<dbReference type="AlphaFoldDB" id="A0A0C3BP85"/>
<dbReference type="SUPFAM" id="SSF57716">
    <property type="entry name" value="Glucocorticoid receptor-like (DNA-binding domain)"/>
    <property type="match status" value="1"/>
</dbReference>
<proteinExistence type="predicted"/>
<keyword evidence="1" id="KW-0479">Metal-binding</keyword>
<dbReference type="SMART" id="SM00401">
    <property type="entry name" value="ZnF_GATA"/>
    <property type="match status" value="1"/>
</dbReference>
<feature type="compositionally biased region" description="Polar residues" evidence="7">
    <location>
        <begin position="150"/>
        <end position="168"/>
    </location>
</feature>
<evidence type="ECO:0000256" key="6">
    <source>
        <dbReference type="PROSITE-ProRule" id="PRU00094"/>
    </source>
</evidence>
<dbReference type="OrthoDB" id="2162994at2759"/>
<feature type="domain" description="GATA-type" evidence="8">
    <location>
        <begin position="44"/>
        <end position="78"/>
    </location>
</feature>
<dbReference type="InterPro" id="IPR013088">
    <property type="entry name" value="Znf_NHR/GATA"/>
</dbReference>
<reference evidence="9 10" key="1">
    <citation type="submission" date="2014-04" db="EMBL/GenBank/DDBJ databases">
        <authorList>
            <consortium name="DOE Joint Genome Institute"/>
            <person name="Kuo A."/>
            <person name="Zuccaro A."/>
            <person name="Kohler A."/>
            <person name="Nagy L.G."/>
            <person name="Floudas D."/>
            <person name="Copeland A."/>
            <person name="Barry K.W."/>
            <person name="Cichocki N."/>
            <person name="Veneault-Fourrey C."/>
            <person name="LaButti K."/>
            <person name="Lindquist E.A."/>
            <person name="Lipzen A."/>
            <person name="Lundell T."/>
            <person name="Morin E."/>
            <person name="Murat C."/>
            <person name="Sun H."/>
            <person name="Tunlid A."/>
            <person name="Henrissat B."/>
            <person name="Grigoriev I.V."/>
            <person name="Hibbett D.S."/>
            <person name="Martin F."/>
            <person name="Nordberg H.P."/>
            <person name="Cantor M.N."/>
            <person name="Hua S.X."/>
        </authorList>
    </citation>
    <scope>NUCLEOTIDE SEQUENCE [LARGE SCALE GENOMIC DNA]</scope>
    <source>
        <strain evidence="9 10">MAFF 305830</strain>
    </source>
</reference>
<keyword evidence="5" id="KW-0804">Transcription</keyword>
<evidence type="ECO:0000259" key="8">
    <source>
        <dbReference type="PROSITE" id="PS50114"/>
    </source>
</evidence>
<dbReference type="Gene3D" id="3.30.50.10">
    <property type="entry name" value="Erythroid Transcription Factor GATA-1, subunit A"/>
    <property type="match status" value="1"/>
</dbReference>
<evidence type="ECO:0000256" key="7">
    <source>
        <dbReference type="SAM" id="MobiDB-lite"/>
    </source>
</evidence>
<keyword evidence="4" id="KW-0805">Transcription regulation</keyword>
<protein>
    <recommendedName>
        <fullName evidence="8">GATA-type domain-containing protein</fullName>
    </recommendedName>
</protein>
<dbReference type="PROSITE" id="PS50114">
    <property type="entry name" value="GATA_ZN_FINGER_2"/>
    <property type="match status" value="1"/>
</dbReference>
<feature type="region of interest" description="Disordered" evidence="7">
    <location>
        <begin position="1"/>
        <end position="67"/>
    </location>
</feature>
<name>A0A0C3BP85_SERVB</name>
<evidence type="ECO:0000256" key="3">
    <source>
        <dbReference type="ARBA" id="ARBA00022833"/>
    </source>
</evidence>
<evidence type="ECO:0000256" key="5">
    <source>
        <dbReference type="ARBA" id="ARBA00023163"/>
    </source>
</evidence>
<dbReference type="GO" id="GO:0006355">
    <property type="term" value="P:regulation of DNA-templated transcription"/>
    <property type="evidence" value="ECO:0007669"/>
    <property type="project" value="InterPro"/>
</dbReference>
<dbReference type="InterPro" id="IPR000679">
    <property type="entry name" value="Znf_GATA"/>
</dbReference>
<feature type="compositionally biased region" description="Polar residues" evidence="7">
    <location>
        <begin position="255"/>
        <end position="266"/>
    </location>
</feature>
<feature type="region of interest" description="Disordered" evidence="7">
    <location>
        <begin position="148"/>
        <end position="274"/>
    </location>
</feature>
<sequence>MRNQKKKPITKEEKQVLEDMERIRRKRTSAQQGIKSKYMKRNKTVAPKQCASCNTKETPEWRKGPDGPRSLCNACGLHWAKLQRKRKEDGQWVGQGAPPPIDIITLRQVTGVGLQPRFNERGELEIPGTYSNIPASRAVLSSLRIDKSPPATNVQASNVTGPSGTSAQLPVPIPPTLQSSEGNDVAMERLVVEDQAVPPPSSPLSQRLPSPIVPDAPEGRAKKRKASRDHGASNTDDEEGAAPSTKRRRAASPRQGDNTQPPTSAEETIWQRAF</sequence>
<reference evidence="10" key="2">
    <citation type="submission" date="2015-01" db="EMBL/GenBank/DDBJ databases">
        <title>Evolutionary Origins and Diversification of the Mycorrhizal Mutualists.</title>
        <authorList>
            <consortium name="DOE Joint Genome Institute"/>
            <consortium name="Mycorrhizal Genomics Consortium"/>
            <person name="Kohler A."/>
            <person name="Kuo A."/>
            <person name="Nagy L.G."/>
            <person name="Floudas D."/>
            <person name="Copeland A."/>
            <person name="Barry K.W."/>
            <person name="Cichocki N."/>
            <person name="Veneault-Fourrey C."/>
            <person name="LaButti K."/>
            <person name="Lindquist E.A."/>
            <person name="Lipzen A."/>
            <person name="Lundell T."/>
            <person name="Morin E."/>
            <person name="Murat C."/>
            <person name="Riley R."/>
            <person name="Ohm R."/>
            <person name="Sun H."/>
            <person name="Tunlid A."/>
            <person name="Henrissat B."/>
            <person name="Grigoriev I.V."/>
            <person name="Hibbett D.S."/>
            <person name="Martin F."/>
        </authorList>
    </citation>
    <scope>NUCLEOTIDE SEQUENCE [LARGE SCALE GENOMIC DNA]</scope>
    <source>
        <strain evidence="10">MAFF 305830</strain>
    </source>
</reference>
<organism evidence="9 10">
    <name type="scientific">Serendipita vermifera MAFF 305830</name>
    <dbReference type="NCBI Taxonomy" id="933852"/>
    <lineage>
        <taxon>Eukaryota</taxon>
        <taxon>Fungi</taxon>
        <taxon>Dikarya</taxon>
        <taxon>Basidiomycota</taxon>
        <taxon>Agaricomycotina</taxon>
        <taxon>Agaricomycetes</taxon>
        <taxon>Sebacinales</taxon>
        <taxon>Serendipitaceae</taxon>
        <taxon>Serendipita</taxon>
    </lineage>
</organism>